<gene>
    <name evidence="1" type="ORF">DN068_01625</name>
</gene>
<accession>A0A2W2C469</accession>
<name>A0A2W2C469_9BACT</name>
<dbReference type="Proteomes" id="UP000248745">
    <property type="component" value="Unassembled WGS sequence"/>
</dbReference>
<reference evidence="1 2" key="1">
    <citation type="submission" date="2018-06" db="EMBL/GenBank/DDBJ databases">
        <title>Mucibacter soli gen. nov., sp. nov., a new member of the family Chitinophagaceae producing mucin.</title>
        <authorList>
            <person name="Kim M.-K."/>
            <person name="Park S."/>
            <person name="Kim T.-S."/>
            <person name="Joung Y."/>
            <person name="Han J.-H."/>
            <person name="Kim S.B."/>
        </authorList>
    </citation>
    <scope>NUCLEOTIDE SEQUENCE [LARGE SCALE GENOMIC DNA]</scope>
    <source>
        <strain evidence="1 2">R1-15</strain>
    </source>
</reference>
<sequence>MLFTRIEPKAEPPGAVAIGAAAEIRFIIQIAGEEHFRLAEMICEEMYVSAIERGSGIARRTPESIQAKMKSGQAVIAFTASGEWAGFSYISAWDNDRYVSNSGLIVAHAYRKSGVAARIKQRIFELSREKYPYSKIFSLTSGLAVMKMNTRLGFEPVTYSELTRDEHFWEGCKSCINYPTLMSKGKTNCLCTAMLFDPLAAAHKA</sequence>
<organism evidence="1 2">
    <name type="scientific">Taibaiella soli</name>
    <dbReference type="NCBI Taxonomy" id="1649169"/>
    <lineage>
        <taxon>Bacteria</taxon>
        <taxon>Pseudomonadati</taxon>
        <taxon>Bacteroidota</taxon>
        <taxon>Chitinophagia</taxon>
        <taxon>Chitinophagales</taxon>
        <taxon>Chitinophagaceae</taxon>
        <taxon>Taibaiella</taxon>
    </lineage>
</organism>
<evidence type="ECO:0000313" key="1">
    <source>
        <dbReference type="EMBL" id="PZF74923.1"/>
    </source>
</evidence>
<proteinExistence type="predicted"/>
<comment type="caution">
    <text evidence="1">The sequence shown here is derived from an EMBL/GenBank/DDBJ whole genome shotgun (WGS) entry which is preliminary data.</text>
</comment>
<dbReference type="RefSeq" id="WP_110997129.1">
    <property type="nucleotide sequence ID" value="NZ_QKTW01000002.1"/>
</dbReference>
<dbReference type="EMBL" id="QKTW01000002">
    <property type="protein sequence ID" value="PZF74923.1"/>
    <property type="molecule type" value="Genomic_DNA"/>
</dbReference>
<dbReference type="InterPro" id="IPR016181">
    <property type="entry name" value="Acyl_CoA_acyltransferase"/>
</dbReference>
<dbReference type="AlphaFoldDB" id="A0A2W2C469"/>
<evidence type="ECO:0000313" key="2">
    <source>
        <dbReference type="Proteomes" id="UP000248745"/>
    </source>
</evidence>
<keyword evidence="1" id="KW-0808">Transferase</keyword>
<keyword evidence="2" id="KW-1185">Reference proteome</keyword>
<dbReference type="Gene3D" id="3.40.630.30">
    <property type="match status" value="1"/>
</dbReference>
<dbReference type="OrthoDB" id="9812988at2"/>
<protein>
    <submittedName>
        <fullName evidence="1">GNAT family N-acetyltransferase</fullName>
    </submittedName>
</protein>
<dbReference type="SUPFAM" id="SSF55729">
    <property type="entry name" value="Acyl-CoA N-acyltransferases (Nat)"/>
    <property type="match status" value="1"/>
</dbReference>
<dbReference type="GO" id="GO:0016740">
    <property type="term" value="F:transferase activity"/>
    <property type="evidence" value="ECO:0007669"/>
    <property type="project" value="UniProtKB-KW"/>
</dbReference>